<comment type="similarity">
    <text evidence="1">Belongs to the flavin-dependent halogenase family.</text>
</comment>
<dbReference type="PANTHER" id="PTHR43747:SF5">
    <property type="entry name" value="FAD-BINDING DOMAIN-CONTAINING PROTEIN"/>
    <property type="match status" value="1"/>
</dbReference>
<evidence type="ECO:0000256" key="2">
    <source>
        <dbReference type="ARBA" id="ARBA00023002"/>
    </source>
</evidence>
<organism evidence="5 6">
    <name type="scientific">Monilinia laxa</name>
    <name type="common">Brown rot fungus</name>
    <name type="synonym">Sclerotinia laxa</name>
    <dbReference type="NCBI Taxonomy" id="61186"/>
    <lineage>
        <taxon>Eukaryota</taxon>
        <taxon>Fungi</taxon>
        <taxon>Dikarya</taxon>
        <taxon>Ascomycota</taxon>
        <taxon>Pezizomycotina</taxon>
        <taxon>Leotiomycetes</taxon>
        <taxon>Helotiales</taxon>
        <taxon>Sclerotiniaceae</taxon>
        <taxon>Monilinia</taxon>
    </lineage>
</organism>
<dbReference type="SUPFAM" id="SSF51905">
    <property type="entry name" value="FAD/NAD(P)-binding domain"/>
    <property type="match status" value="1"/>
</dbReference>
<dbReference type="EMBL" id="VIGI01000011">
    <property type="protein sequence ID" value="KAB8293735.1"/>
    <property type="molecule type" value="Genomic_DNA"/>
</dbReference>
<keyword evidence="2" id="KW-0560">Oxidoreductase</keyword>
<feature type="region of interest" description="Disordered" evidence="4">
    <location>
        <begin position="559"/>
        <end position="579"/>
    </location>
</feature>
<accession>A0A5N6JXA0</accession>
<dbReference type="GO" id="GO:0004497">
    <property type="term" value="F:monooxygenase activity"/>
    <property type="evidence" value="ECO:0007669"/>
    <property type="project" value="UniProtKB-KW"/>
</dbReference>
<reference evidence="5 6" key="1">
    <citation type="submission" date="2019-06" db="EMBL/GenBank/DDBJ databases">
        <title>Genome Sequence of the Brown Rot Fungal Pathogen Monilinia laxa.</title>
        <authorList>
            <person name="De Miccolis Angelini R.M."/>
            <person name="Landi L."/>
            <person name="Abate D."/>
            <person name="Pollastro S."/>
            <person name="Romanazzi G."/>
            <person name="Faretra F."/>
        </authorList>
    </citation>
    <scope>NUCLEOTIDE SEQUENCE [LARGE SCALE GENOMIC DNA]</scope>
    <source>
        <strain evidence="5 6">Mlax316</strain>
    </source>
</reference>
<dbReference type="Proteomes" id="UP000326757">
    <property type="component" value="Unassembled WGS sequence"/>
</dbReference>
<dbReference type="OrthoDB" id="3340390at2759"/>
<evidence type="ECO:0000313" key="6">
    <source>
        <dbReference type="Proteomes" id="UP000326757"/>
    </source>
</evidence>
<feature type="compositionally biased region" description="Polar residues" evidence="4">
    <location>
        <begin position="569"/>
        <end position="579"/>
    </location>
</feature>
<evidence type="ECO:0008006" key="7">
    <source>
        <dbReference type="Google" id="ProtNLM"/>
    </source>
</evidence>
<dbReference type="InterPro" id="IPR036188">
    <property type="entry name" value="FAD/NAD-bd_sf"/>
</dbReference>
<protein>
    <recommendedName>
        <fullName evidence="7">FAD-binding domain-containing protein</fullName>
    </recommendedName>
</protein>
<dbReference type="InterPro" id="IPR006905">
    <property type="entry name" value="Flavin_halogenase"/>
</dbReference>
<proteinExistence type="inferred from homology"/>
<sequence length="579" mass="62910">MESQPPRKCTVLVVGGGPAGSYCASALAREGIDTVLLEAEKFPRYHVGESMLPSIRHFMRFIGCDEKFDAHGFRIKRGATFKLNSKPPGSTNFIAAGGPQGYAYNVVRSESDEILFRHAGESGAHIYDGFKVNSVDFIPSGLPQSTDPECVIPDPGRPTSVTWISKTGASGVVSFDYLVDASGRQGLMSTKYLKNRKMNPGEQLQSIANWGYWTNGATYGIGTEQEGYPYFEALHDGSGWAWFIPLHNGQVSVGVVRNQKVLAQMKRESGLDSKAIYVDTLKNNMGMRDLLSAATLVSDVKSASDWSYNAPAYASPYVRIAGDAGCFVDPFFSSGVHLALNAGLSAATTICASLKGQVSELAAATWHSKKVAASYTRFLVVVSSALKQILEGEEPVIADFDEQSFDRAFQHFRPVIQGSVDVSVNLSKAEVMRTLNFCMGALASNEVPGNKALLENMHSLAVGDSEDISDEKYRSVVKEAETVLTAKQLDYLNSIRKNETLSTDEIMNLDSTGFDVLDGCRLESQGTKNTRTTLTTINYSTFARITIWSNSQNASKAYTPDPNGDFDILSQSNPHGIDS</sequence>
<dbReference type="InterPro" id="IPR050816">
    <property type="entry name" value="Flavin-dep_Halogenase_NPB"/>
</dbReference>
<dbReference type="Pfam" id="PF04820">
    <property type="entry name" value="Trp_halogenase"/>
    <property type="match status" value="2"/>
</dbReference>
<gene>
    <name evidence="5" type="ORF">EYC80_009220</name>
</gene>
<evidence type="ECO:0000313" key="5">
    <source>
        <dbReference type="EMBL" id="KAB8293735.1"/>
    </source>
</evidence>
<dbReference type="PRINTS" id="PR00420">
    <property type="entry name" value="RNGMNOXGNASE"/>
</dbReference>
<keyword evidence="6" id="KW-1185">Reference proteome</keyword>
<evidence type="ECO:0000256" key="4">
    <source>
        <dbReference type="SAM" id="MobiDB-lite"/>
    </source>
</evidence>
<comment type="caution">
    <text evidence="5">The sequence shown here is derived from an EMBL/GenBank/DDBJ whole genome shotgun (WGS) entry which is preliminary data.</text>
</comment>
<keyword evidence="3" id="KW-0503">Monooxygenase</keyword>
<dbReference type="PANTHER" id="PTHR43747">
    <property type="entry name" value="FAD-BINDING PROTEIN"/>
    <property type="match status" value="1"/>
</dbReference>
<name>A0A5N6JXA0_MONLA</name>
<dbReference type="Gene3D" id="3.50.50.60">
    <property type="entry name" value="FAD/NAD(P)-binding domain"/>
    <property type="match status" value="1"/>
</dbReference>
<evidence type="ECO:0000256" key="1">
    <source>
        <dbReference type="ARBA" id="ARBA00005706"/>
    </source>
</evidence>
<evidence type="ECO:0000256" key="3">
    <source>
        <dbReference type="ARBA" id="ARBA00023033"/>
    </source>
</evidence>
<dbReference type="AlphaFoldDB" id="A0A5N6JXA0"/>